<evidence type="ECO:0000313" key="1">
    <source>
        <dbReference type="EMBL" id="UXN60899.1"/>
    </source>
</evidence>
<organism evidence="1 2">
    <name type="scientific">Phyllobacterium zundukense</name>
    <dbReference type="NCBI Taxonomy" id="1867719"/>
    <lineage>
        <taxon>Bacteria</taxon>
        <taxon>Pseudomonadati</taxon>
        <taxon>Pseudomonadota</taxon>
        <taxon>Alphaproteobacteria</taxon>
        <taxon>Hyphomicrobiales</taxon>
        <taxon>Phyllobacteriaceae</taxon>
        <taxon>Phyllobacterium</taxon>
    </lineage>
</organism>
<name>A0ACD4D558_9HYPH</name>
<sequence>MANASNFDRKRAPRRKGPGNTIKGTAEKLDVSEKKVREFIRDGIITPVAFGKLVRIPDAQIEKVREIFA</sequence>
<proteinExistence type="predicted"/>
<dbReference type="EMBL" id="CP104973">
    <property type="protein sequence ID" value="UXN60899.1"/>
    <property type="molecule type" value="Genomic_DNA"/>
</dbReference>
<accession>A0ACD4D558</accession>
<gene>
    <name evidence="1" type="ORF">N8E88_31345</name>
</gene>
<evidence type="ECO:0000313" key="2">
    <source>
        <dbReference type="Proteomes" id="UP001061991"/>
    </source>
</evidence>
<dbReference type="Proteomes" id="UP001061991">
    <property type="component" value="Chromosome"/>
</dbReference>
<protein>
    <submittedName>
        <fullName evidence="1">Helix-turn-helix domain-containing protein</fullName>
    </submittedName>
</protein>
<keyword evidence="2" id="KW-1185">Reference proteome</keyword>
<reference evidence="1" key="1">
    <citation type="submission" date="2022-09" db="EMBL/GenBank/DDBJ databases">
        <title>Interaction between co-microsymbionts with complementary sets of symbiotic genes in legume-rhizobium systems.</title>
        <authorList>
            <person name="Safronova V."/>
            <person name="Sazanova A."/>
            <person name="Afonin A."/>
            <person name="Chirak E."/>
        </authorList>
    </citation>
    <scope>NUCLEOTIDE SEQUENCE</scope>
    <source>
        <strain evidence="1">A18/3m</strain>
    </source>
</reference>